<dbReference type="EMBL" id="JARJCW010000029">
    <property type="protein sequence ID" value="KAJ7210157.1"/>
    <property type="molecule type" value="Genomic_DNA"/>
</dbReference>
<dbReference type="AlphaFoldDB" id="A0AAD6VF34"/>
<evidence type="ECO:0000313" key="2">
    <source>
        <dbReference type="Proteomes" id="UP001219525"/>
    </source>
</evidence>
<organism evidence="1 2">
    <name type="scientific">Mycena pura</name>
    <dbReference type="NCBI Taxonomy" id="153505"/>
    <lineage>
        <taxon>Eukaryota</taxon>
        <taxon>Fungi</taxon>
        <taxon>Dikarya</taxon>
        <taxon>Basidiomycota</taxon>
        <taxon>Agaricomycotina</taxon>
        <taxon>Agaricomycetes</taxon>
        <taxon>Agaricomycetidae</taxon>
        <taxon>Agaricales</taxon>
        <taxon>Marasmiineae</taxon>
        <taxon>Mycenaceae</taxon>
        <taxon>Mycena</taxon>
    </lineage>
</organism>
<comment type="caution">
    <text evidence="1">The sequence shown here is derived from an EMBL/GenBank/DDBJ whole genome shotgun (WGS) entry which is preliminary data.</text>
</comment>
<gene>
    <name evidence="1" type="ORF">GGX14DRAFT_626554</name>
</gene>
<evidence type="ECO:0000313" key="1">
    <source>
        <dbReference type="EMBL" id="KAJ7210157.1"/>
    </source>
</evidence>
<sequence length="692" mass="78584">MPHLPDETISEILSPALNVPDDAFSINLPGSPSPFATYSESSSAYLVCKSWLRVATPLLYDVVVLRSKAQAKALAHAVSKNYHLGLFIKKLRVEGGYGQPMYTILKCAPNVSDLYLSFDIFAPDSTDGLCRGLHLINPIRLILRDTHFLKNKMVLNLVHSVVDTIPKWDRLSVFHCPHFSTRRMHIARPLVQAKRLHTIFIESIHTAEEVFEALKECPLQQIHIKESVSDRQLAIYNFMDQRLTALVQYTKESEKVTCGHIAPDEQISQQVYVTPSLNPHFTPMSATSKAVQDVIWSRVSYFAMTVPERVQDPTFKVTHRGLHLLLVSKMFHRLGLPHYYVRVKLYSSLDASNLAFVLSHRPFLAANIRIISASRGSRADFSWDSNHADLGNKPCADPILAVLSQTNRLREMTSLLAENEARDWIRPYFGEIEISWPAFVAMAKCSGSVLRECSSMVGAQTDASPTVFNDLVELRKLHWRCDTTFACNQVNALVDALPNLEDLYVLGRECKSFLTVLSMMRLTSLRRVFFRDFDGENFLQVHGSRLSELEITINTVRALRTGVLEYCPNLISLTLCGQRSFAIDEQPPDKNTIFPRQPAALLTKVRFLLRDYLGGKDVLPKWEQLFMTFSQQSHLLPNLRSIQSTHFVWPTSEHDISKSGWVRVAESLLAQNVCMMDETGKKWRARLGRRTR</sequence>
<dbReference type="Proteomes" id="UP001219525">
    <property type="component" value="Unassembled WGS sequence"/>
</dbReference>
<accession>A0AAD6VF34</accession>
<protein>
    <submittedName>
        <fullName evidence="1">Uncharacterized protein</fullName>
    </submittedName>
</protein>
<reference evidence="1" key="1">
    <citation type="submission" date="2023-03" db="EMBL/GenBank/DDBJ databases">
        <title>Massive genome expansion in bonnet fungi (Mycena s.s.) driven by repeated elements and novel gene families across ecological guilds.</title>
        <authorList>
            <consortium name="Lawrence Berkeley National Laboratory"/>
            <person name="Harder C.B."/>
            <person name="Miyauchi S."/>
            <person name="Viragh M."/>
            <person name="Kuo A."/>
            <person name="Thoen E."/>
            <person name="Andreopoulos B."/>
            <person name="Lu D."/>
            <person name="Skrede I."/>
            <person name="Drula E."/>
            <person name="Henrissat B."/>
            <person name="Morin E."/>
            <person name="Kohler A."/>
            <person name="Barry K."/>
            <person name="LaButti K."/>
            <person name="Morin E."/>
            <person name="Salamov A."/>
            <person name="Lipzen A."/>
            <person name="Mereny Z."/>
            <person name="Hegedus B."/>
            <person name="Baldrian P."/>
            <person name="Stursova M."/>
            <person name="Weitz H."/>
            <person name="Taylor A."/>
            <person name="Grigoriev I.V."/>
            <person name="Nagy L.G."/>
            <person name="Martin F."/>
            <person name="Kauserud H."/>
        </authorList>
    </citation>
    <scope>NUCLEOTIDE SEQUENCE</scope>
    <source>
        <strain evidence="1">9144</strain>
    </source>
</reference>
<proteinExistence type="predicted"/>
<keyword evidence="2" id="KW-1185">Reference proteome</keyword>
<name>A0AAD6VF34_9AGAR</name>